<dbReference type="Proteomes" id="UP000239863">
    <property type="component" value="Unassembled WGS sequence"/>
</dbReference>
<dbReference type="SUPFAM" id="SSF88659">
    <property type="entry name" value="Sigma3 and sigma4 domains of RNA polymerase sigma factors"/>
    <property type="match status" value="1"/>
</dbReference>
<evidence type="ECO:0000256" key="3">
    <source>
        <dbReference type="ARBA" id="ARBA00023125"/>
    </source>
</evidence>
<feature type="domain" description="RNA polymerase sigma-70 region 2" evidence="5">
    <location>
        <begin position="23"/>
        <end position="92"/>
    </location>
</feature>
<dbReference type="GO" id="GO:0006352">
    <property type="term" value="P:DNA-templated transcription initiation"/>
    <property type="evidence" value="ECO:0007669"/>
    <property type="project" value="InterPro"/>
</dbReference>
<evidence type="ECO:0000259" key="5">
    <source>
        <dbReference type="Pfam" id="PF04542"/>
    </source>
</evidence>
<name>A0A2S6FVI2_9CLOT</name>
<evidence type="ECO:0000256" key="4">
    <source>
        <dbReference type="ARBA" id="ARBA00023163"/>
    </source>
</evidence>
<dbReference type="OrthoDB" id="1954605at2"/>
<accession>A0A2S6FVI2</accession>
<keyword evidence="3" id="KW-0238">DNA-binding</keyword>
<sequence>MEKEMEEIIKRAKDGDEEAKTSLLEKYTPLVYSLSRNIYIKGYDAEDLVQEGFNSILKAITKYDPEKGVEFGYYLKQSIKFNYYYIIRQKSRANFETSLNKKSKEGVEYINTIEDEFNLEDNIIGKEEMENLFQALEILKKEERELIDMVFSKGYGGIKSYAKLKGLNYSLVSKRKDRIIEKLRQEMLKCID</sequence>
<reference evidence="6 7" key="1">
    <citation type="submission" date="2018-02" db="EMBL/GenBank/DDBJ databases">
        <title>Genomic Encyclopedia of Archaeal and Bacterial Type Strains, Phase II (KMG-II): from individual species to whole genera.</title>
        <authorList>
            <person name="Goeker M."/>
        </authorList>
    </citation>
    <scope>NUCLEOTIDE SEQUENCE [LARGE SCALE GENOMIC DNA]</scope>
    <source>
        <strain evidence="6 7">DSM 15099</strain>
    </source>
</reference>
<dbReference type="InterPro" id="IPR007627">
    <property type="entry name" value="RNA_pol_sigma70_r2"/>
</dbReference>
<dbReference type="SUPFAM" id="SSF88946">
    <property type="entry name" value="Sigma2 domain of RNA polymerase sigma factors"/>
    <property type="match status" value="1"/>
</dbReference>
<dbReference type="InterPro" id="IPR013324">
    <property type="entry name" value="RNA_pol_sigma_r3/r4-like"/>
</dbReference>
<dbReference type="NCBIfam" id="TIGR02937">
    <property type="entry name" value="sigma70-ECF"/>
    <property type="match status" value="1"/>
</dbReference>
<dbReference type="PANTHER" id="PTHR30385">
    <property type="entry name" value="SIGMA FACTOR F FLAGELLAR"/>
    <property type="match status" value="1"/>
</dbReference>
<dbReference type="STRING" id="37659.GCA_000703125_01427"/>
<dbReference type="InterPro" id="IPR013325">
    <property type="entry name" value="RNA_pol_sigma_r2"/>
</dbReference>
<dbReference type="EMBL" id="PTIS01000016">
    <property type="protein sequence ID" value="PPK46372.1"/>
    <property type="molecule type" value="Genomic_DNA"/>
</dbReference>
<evidence type="ECO:0000313" key="7">
    <source>
        <dbReference type="Proteomes" id="UP000239863"/>
    </source>
</evidence>
<organism evidence="6 7">
    <name type="scientific">Clostridium algidicarnis DSM 15099</name>
    <dbReference type="NCBI Taxonomy" id="1121295"/>
    <lineage>
        <taxon>Bacteria</taxon>
        <taxon>Bacillati</taxon>
        <taxon>Bacillota</taxon>
        <taxon>Clostridia</taxon>
        <taxon>Eubacteriales</taxon>
        <taxon>Clostridiaceae</taxon>
        <taxon>Clostridium</taxon>
    </lineage>
</organism>
<proteinExistence type="predicted"/>
<evidence type="ECO:0000313" key="6">
    <source>
        <dbReference type="EMBL" id="PPK46372.1"/>
    </source>
</evidence>
<protein>
    <submittedName>
        <fullName evidence="6">RNA polymerase sporulation-specific sigma factor</fullName>
    </submittedName>
</protein>
<dbReference type="RefSeq" id="WP_051652438.1">
    <property type="nucleotide sequence ID" value="NZ_PTIS01000016.1"/>
</dbReference>
<comment type="caution">
    <text evidence="6">The sequence shown here is derived from an EMBL/GenBank/DDBJ whole genome shotgun (WGS) entry which is preliminary data.</text>
</comment>
<gene>
    <name evidence="6" type="ORF">BD821_11618</name>
</gene>
<keyword evidence="4" id="KW-0804">Transcription</keyword>
<dbReference type="Gene3D" id="1.20.120.1810">
    <property type="match status" value="1"/>
</dbReference>
<dbReference type="Pfam" id="PF04542">
    <property type="entry name" value="Sigma70_r2"/>
    <property type="match status" value="1"/>
</dbReference>
<evidence type="ECO:0000256" key="2">
    <source>
        <dbReference type="ARBA" id="ARBA00023082"/>
    </source>
</evidence>
<evidence type="ECO:0000256" key="1">
    <source>
        <dbReference type="ARBA" id="ARBA00023015"/>
    </source>
</evidence>
<dbReference type="GO" id="GO:0016987">
    <property type="term" value="F:sigma factor activity"/>
    <property type="evidence" value="ECO:0007669"/>
    <property type="project" value="UniProtKB-KW"/>
</dbReference>
<dbReference type="GeneID" id="75090310"/>
<dbReference type="AlphaFoldDB" id="A0A2S6FVI2"/>
<dbReference type="InterPro" id="IPR014284">
    <property type="entry name" value="RNA_pol_sigma-70_dom"/>
</dbReference>
<dbReference type="GO" id="GO:0003677">
    <property type="term" value="F:DNA binding"/>
    <property type="evidence" value="ECO:0007669"/>
    <property type="project" value="UniProtKB-KW"/>
</dbReference>
<keyword evidence="1" id="KW-0805">Transcription regulation</keyword>
<keyword evidence="2" id="KW-0731">Sigma factor</keyword>